<proteinExistence type="predicted"/>
<gene>
    <name evidence="2" type="ORF">CEPIT_LOCUS40708</name>
</gene>
<feature type="compositionally biased region" description="Low complexity" evidence="1">
    <location>
        <begin position="182"/>
        <end position="193"/>
    </location>
</feature>
<feature type="compositionally biased region" description="Basic residues" evidence="1">
    <location>
        <begin position="138"/>
        <end position="156"/>
    </location>
</feature>
<accession>A0AAV0G6N0</accession>
<feature type="compositionally biased region" description="Basic residues" evidence="1">
    <location>
        <begin position="41"/>
        <end position="52"/>
    </location>
</feature>
<feature type="compositionally biased region" description="Polar residues" evidence="1">
    <location>
        <begin position="157"/>
        <end position="181"/>
    </location>
</feature>
<name>A0AAV0G6N0_9ASTE</name>
<protein>
    <submittedName>
        <fullName evidence="2">Uncharacterized protein</fullName>
    </submittedName>
</protein>
<feature type="region of interest" description="Disordered" evidence="1">
    <location>
        <begin position="36"/>
        <end position="208"/>
    </location>
</feature>
<evidence type="ECO:0000313" key="3">
    <source>
        <dbReference type="Proteomes" id="UP001152523"/>
    </source>
</evidence>
<comment type="caution">
    <text evidence="2">The sequence shown here is derived from an EMBL/GenBank/DDBJ whole genome shotgun (WGS) entry which is preliminary data.</text>
</comment>
<reference evidence="2" key="1">
    <citation type="submission" date="2022-07" db="EMBL/GenBank/DDBJ databases">
        <authorList>
            <person name="Macas J."/>
            <person name="Novak P."/>
            <person name="Neumann P."/>
        </authorList>
    </citation>
    <scope>NUCLEOTIDE SEQUENCE</scope>
</reference>
<evidence type="ECO:0000256" key="1">
    <source>
        <dbReference type="SAM" id="MobiDB-lite"/>
    </source>
</evidence>
<organism evidence="2 3">
    <name type="scientific">Cuscuta epithymum</name>
    <dbReference type="NCBI Taxonomy" id="186058"/>
    <lineage>
        <taxon>Eukaryota</taxon>
        <taxon>Viridiplantae</taxon>
        <taxon>Streptophyta</taxon>
        <taxon>Embryophyta</taxon>
        <taxon>Tracheophyta</taxon>
        <taxon>Spermatophyta</taxon>
        <taxon>Magnoliopsida</taxon>
        <taxon>eudicotyledons</taxon>
        <taxon>Gunneridae</taxon>
        <taxon>Pentapetalae</taxon>
        <taxon>asterids</taxon>
        <taxon>lamiids</taxon>
        <taxon>Solanales</taxon>
        <taxon>Convolvulaceae</taxon>
        <taxon>Cuscuteae</taxon>
        <taxon>Cuscuta</taxon>
        <taxon>Cuscuta subgen. Cuscuta</taxon>
    </lineage>
</organism>
<sequence length="459" mass="53424">MEDWGLFWEKRREENRRFCEKMSEDTRRFCEEIRKLSLQRNNRHSRGKSRTKSQKESQKETELRKLQESWKEPRTVSHSRKEWRGKLGKFAEKNERQKVEKEKKPSNLEKEKRTKNKEKVESAGAKNMNTELAELRTKMRPQRHRRGRSRKVRRCVNSKSKGPSQSEDTSFGPLASTQVENPSSQSLSESPELVNQQQPEGTHTYGFSRRKMFSKYDLDQSDLETNRFKLLQVGNISFHLAHKKNWPNGRKTEMMYRQSSNIVLEGLNKYDNLTLEGVTSMKMNKKGLGHYVSMLKYDVGRRHVVQLPDYVFPNPATGNSCLERKRSGPGVLEDRVHPFSWESYAIIQVGVMISHGGPLNWMEGVSRGRVAIAYKGAETAEKHSFTMFQAILKPKIEGLSTHYNSRDHQYYSPVVSFVLVNLNGKEPSILDSPTNLWEFSHSKTVEVLVRERIVVHHKL</sequence>
<feature type="compositionally biased region" description="Basic and acidic residues" evidence="1">
    <location>
        <begin position="53"/>
        <end position="121"/>
    </location>
</feature>
<dbReference type="AlphaFoldDB" id="A0AAV0G6N0"/>
<keyword evidence="3" id="KW-1185">Reference proteome</keyword>
<dbReference type="EMBL" id="CAMAPF010001051">
    <property type="protein sequence ID" value="CAH9143496.1"/>
    <property type="molecule type" value="Genomic_DNA"/>
</dbReference>
<evidence type="ECO:0000313" key="2">
    <source>
        <dbReference type="EMBL" id="CAH9143496.1"/>
    </source>
</evidence>
<dbReference type="Proteomes" id="UP001152523">
    <property type="component" value="Unassembled WGS sequence"/>
</dbReference>